<gene>
    <name evidence="1" type="ORF">BDW59DRAFT_139839</name>
</gene>
<evidence type="ECO:0008006" key="3">
    <source>
        <dbReference type="Google" id="ProtNLM"/>
    </source>
</evidence>
<reference evidence="1 2" key="1">
    <citation type="submission" date="2024-07" db="EMBL/GenBank/DDBJ databases">
        <title>Section-level genome sequencing and comparative genomics of Aspergillus sections Usti and Cavernicolus.</title>
        <authorList>
            <consortium name="Lawrence Berkeley National Laboratory"/>
            <person name="Nybo J.L."/>
            <person name="Vesth T.C."/>
            <person name="Theobald S."/>
            <person name="Frisvad J.C."/>
            <person name="Larsen T.O."/>
            <person name="Kjaerboelling I."/>
            <person name="Rothschild-Mancinelli K."/>
            <person name="Lyhne E.K."/>
            <person name="Kogle M.E."/>
            <person name="Barry K."/>
            <person name="Clum A."/>
            <person name="Na H."/>
            <person name="Ledsgaard L."/>
            <person name="Lin J."/>
            <person name="Lipzen A."/>
            <person name="Kuo A."/>
            <person name="Riley R."/>
            <person name="Mondo S."/>
            <person name="LaButti K."/>
            <person name="Haridas S."/>
            <person name="Pangalinan J."/>
            <person name="Salamov A.A."/>
            <person name="Simmons B.A."/>
            <person name="Magnuson J.K."/>
            <person name="Chen J."/>
            <person name="Drula E."/>
            <person name="Henrissat B."/>
            <person name="Wiebenga A."/>
            <person name="Lubbers R.J."/>
            <person name="Gomes A.C."/>
            <person name="Makela M.R."/>
            <person name="Stajich J."/>
            <person name="Grigoriev I.V."/>
            <person name="Mortensen U.H."/>
            <person name="De vries R.P."/>
            <person name="Baker S.E."/>
            <person name="Andersen M.R."/>
        </authorList>
    </citation>
    <scope>NUCLEOTIDE SEQUENCE [LARGE SCALE GENOMIC DNA]</scope>
    <source>
        <strain evidence="1 2">CBS 600.67</strain>
    </source>
</reference>
<keyword evidence="2" id="KW-1185">Reference proteome</keyword>
<dbReference type="Pfam" id="PF13374">
    <property type="entry name" value="TPR_10"/>
    <property type="match status" value="1"/>
</dbReference>
<dbReference type="Gene3D" id="1.25.40.10">
    <property type="entry name" value="Tetratricopeptide repeat domain"/>
    <property type="match status" value="1"/>
</dbReference>
<protein>
    <recommendedName>
        <fullName evidence="3">Kinesin light chain</fullName>
    </recommendedName>
</protein>
<sequence>MANLAYTWKLLANNQDALALMEKCVDLCNKVLGSDHAHAISSFNTLSDWENSIKLLTATTDTTNFS</sequence>
<evidence type="ECO:0000313" key="2">
    <source>
        <dbReference type="Proteomes" id="UP001610335"/>
    </source>
</evidence>
<comment type="caution">
    <text evidence="1">The sequence shown here is derived from an EMBL/GenBank/DDBJ whole genome shotgun (WGS) entry which is preliminary data.</text>
</comment>
<name>A0ABR4IWQ4_9EURO</name>
<organism evidence="1 2">
    <name type="scientific">Aspergillus cavernicola</name>
    <dbReference type="NCBI Taxonomy" id="176166"/>
    <lineage>
        <taxon>Eukaryota</taxon>
        <taxon>Fungi</taxon>
        <taxon>Dikarya</taxon>
        <taxon>Ascomycota</taxon>
        <taxon>Pezizomycotina</taxon>
        <taxon>Eurotiomycetes</taxon>
        <taxon>Eurotiomycetidae</taxon>
        <taxon>Eurotiales</taxon>
        <taxon>Aspergillaceae</taxon>
        <taxon>Aspergillus</taxon>
        <taxon>Aspergillus subgen. Nidulantes</taxon>
    </lineage>
</organism>
<dbReference type="Proteomes" id="UP001610335">
    <property type="component" value="Unassembled WGS sequence"/>
</dbReference>
<dbReference type="InterPro" id="IPR011990">
    <property type="entry name" value="TPR-like_helical_dom_sf"/>
</dbReference>
<dbReference type="EMBL" id="JBFXLS010000007">
    <property type="protein sequence ID" value="KAL2832186.1"/>
    <property type="molecule type" value="Genomic_DNA"/>
</dbReference>
<proteinExistence type="predicted"/>
<accession>A0ABR4IWQ4</accession>
<evidence type="ECO:0000313" key="1">
    <source>
        <dbReference type="EMBL" id="KAL2832186.1"/>
    </source>
</evidence>